<accession>A0AAU7E2W4</accession>
<dbReference type="Pfam" id="PF02380">
    <property type="entry name" value="Papo_T_antigen"/>
    <property type="match status" value="1"/>
</dbReference>
<protein>
    <submittedName>
        <fullName evidence="2">Small T antigen</fullName>
    </submittedName>
</protein>
<dbReference type="EMBL" id="PP711980">
    <property type="protein sequence ID" value="XBH24077.1"/>
    <property type="molecule type" value="Genomic_DNA"/>
</dbReference>
<dbReference type="SUPFAM" id="SSF46565">
    <property type="entry name" value="Chaperone J-domain"/>
    <property type="match status" value="1"/>
</dbReference>
<reference evidence="2" key="2">
    <citation type="submission" date="2024-02" db="EMBL/GenBank/DDBJ databases">
        <authorList>
            <person name="Hu B."/>
        </authorList>
    </citation>
    <scope>NUCLEOTIDE SEQUENCE</scope>
    <source>
        <strain evidence="2">5A/Uganda/URA13SL/2018</strain>
    </source>
</reference>
<evidence type="ECO:0000259" key="1">
    <source>
        <dbReference type="Pfam" id="PF02380"/>
    </source>
</evidence>
<dbReference type="InterPro" id="IPR036869">
    <property type="entry name" value="J_dom_sf"/>
</dbReference>
<organism evidence="2">
    <name type="scientific">Rousettus bat polyomavirus</name>
    <dbReference type="NCBI Taxonomy" id="3141932"/>
    <lineage>
        <taxon>Viruses</taxon>
        <taxon>Monodnaviria</taxon>
        <taxon>Shotokuvirae</taxon>
        <taxon>Cossaviricota</taxon>
        <taxon>Papovaviricetes</taxon>
        <taxon>Sepolyvirales</taxon>
        <taxon>Polyomaviridae</taxon>
    </lineage>
</organism>
<dbReference type="SUPFAM" id="SSF161240">
    <property type="entry name" value="T-antigen specific domain-like"/>
    <property type="match status" value="1"/>
</dbReference>
<proteinExistence type="predicted"/>
<dbReference type="InterPro" id="IPR003354">
    <property type="entry name" value="Papo_T_antigen"/>
</dbReference>
<dbReference type="InterPro" id="IPR036092">
    <property type="entry name" value="Papo_T_antigensf"/>
</dbReference>
<sequence>MRKAFLARCKELHPDKGGDPEKAKDLIRLYKKLEQSVSTLNPEESFSTSEVGATNFFIYIKDWRECNLGHKECYCLFCLTRHKHKNHKENPLCWGRCYCFLCFCNWFGLEWTWNTFLLWKQVVGDLPYNHLNL</sequence>
<dbReference type="Gene3D" id="1.10.287.110">
    <property type="entry name" value="DnaJ domain"/>
    <property type="match status" value="1"/>
</dbReference>
<dbReference type="Gene3D" id="1.20.120.1860">
    <property type="entry name" value="Small t-antigen, unique domain"/>
    <property type="match status" value="1"/>
</dbReference>
<name>A0AAU7E2W4_9POLY</name>
<reference evidence="2" key="1">
    <citation type="journal article" date="2024" name="Microbiome">
        <title>Substantial viral diversity in bats and rodents from East Africa: insights into evolution, recombination, and cocirculation.</title>
        <authorList>
            <person name="Wang D."/>
            <person name="Yang X."/>
            <person name="Ren Z."/>
            <person name="Hu B."/>
            <person name="Zhao H."/>
            <person name="Yang K."/>
            <person name="Shi P."/>
            <person name="Zhang Z."/>
            <person name="Feng Q."/>
            <person name="Nawenja C.V."/>
            <person name="Obanda V."/>
            <person name="Robert K."/>
            <person name="Nalikka B."/>
            <person name="Waruhiu C.N."/>
            <person name="Ochola G.O."/>
            <person name="Onyuok S.O."/>
            <person name="Ochieng H."/>
            <person name="Li B."/>
            <person name="Zhu Y."/>
            <person name="Si H."/>
            <person name="Yin J."/>
            <person name="Kristiansen K."/>
            <person name="Jin X."/>
            <person name="Xu X."/>
            <person name="Xiao M."/>
            <person name="Agwanda B."/>
            <person name="Ommeh S."/>
            <person name="Li J."/>
            <person name="Shi Z.L."/>
        </authorList>
    </citation>
    <scope>NUCLEOTIDE SEQUENCE</scope>
    <source>
        <strain evidence="2">5A/Uganda/URA13SL/2018</strain>
    </source>
</reference>
<feature type="domain" description="Small/middle T-antigen" evidence="1">
    <location>
        <begin position="56"/>
        <end position="133"/>
    </location>
</feature>
<evidence type="ECO:0000313" key="2">
    <source>
        <dbReference type="EMBL" id="XBH24077.1"/>
    </source>
</evidence>